<name>A0A068UKN9_COFCA</name>
<keyword evidence="4" id="KW-1185">Reference proteome</keyword>
<dbReference type="AlphaFoldDB" id="A0A068UKN9"/>
<evidence type="ECO:0000256" key="1">
    <source>
        <dbReference type="SAM" id="MobiDB-lite"/>
    </source>
</evidence>
<organism evidence="3 4">
    <name type="scientific">Coffea canephora</name>
    <name type="common">Robusta coffee</name>
    <dbReference type="NCBI Taxonomy" id="49390"/>
    <lineage>
        <taxon>Eukaryota</taxon>
        <taxon>Viridiplantae</taxon>
        <taxon>Streptophyta</taxon>
        <taxon>Embryophyta</taxon>
        <taxon>Tracheophyta</taxon>
        <taxon>Spermatophyta</taxon>
        <taxon>Magnoliopsida</taxon>
        <taxon>eudicotyledons</taxon>
        <taxon>Gunneridae</taxon>
        <taxon>Pentapetalae</taxon>
        <taxon>asterids</taxon>
        <taxon>lamiids</taxon>
        <taxon>Gentianales</taxon>
        <taxon>Rubiaceae</taxon>
        <taxon>Ixoroideae</taxon>
        <taxon>Gardenieae complex</taxon>
        <taxon>Bertiereae - Coffeeae clade</taxon>
        <taxon>Coffeeae</taxon>
        <taxon>Coffea</taxon>
    </lineage>
</organism>
<reference evidence="4" key="1">
    <citation type="journal article" date="2014" name="Science">
        <title>The coffee genome provides insight into the convergent evolution of caffeine biosynthesis.</title>
        <authorList>
            <person name="Denoeud F."/>
            <person name="Carretero-Paulet L."/>
            <person name="Dereeper A."/>
            <person name="Droc G."/>
            <person name="Guyot R."/>
            <person name="Pietrella M."/>
            <person name="Zheng C."/>
            <person name="Alberti A."/>
            <person name="Anthony F."/>
            <person name="Aprea G."/>
            <person name="Aury J.M."/>
            <person name="Bento P."/>
            <person name="Bernard M."/>
            <person name="Bocs S."/>
            <person name="Campa C."/>
            <person name="Cenci A."/>
            <person name="Combes M.C."/>
            <person name="Crouzillat D."/>
            <person name="Da Silva C."/>
            <person name="Daddiego L."/>
            <person name="De Bellis F."/>
            <person name="Dussert S."/>
            <person name="Garsmeur O."/>
            <person name="Gayraud T."/>
            <person name="Guignon V."/>
            <person name="Jahn K."/>
            <person name="Jamilloux V."/>
            <person name="Joet T."/>
            <person name="Labadie K."/>
            <person name="Lan T."/>
            <person name="Leclercq J."/>
            <person name="Lepelley M."/>
            <person name="Leroy T."/>
            <person name="Li L.T."/>
            <person name="Librado P."/>
            <person name="Lopez L."/>
            <person name="Munoz A."/>
            <person name="Noel B."/>
            <person name="Pallavicini A."/>
            <person name="Perrotta G."/>
            <person name="Poncet V."/>
            <person name="Pot D."/>
            <person name="Priyono X."/>
            <person name="Rigoreau M."/>
            <person name="Rouard M."/>
            <person name="Rozas J."/>
            <person name="Tranchant-Dubreuil C."/>
            <person name="VanBuren R."/>
            <person name="Zhang Q."/>
            <person name="Andrade A.C."/>
            <person name="Argout X."/>
            <person name="Bertrand B."/>
            <person name="de Kochko A."/>
            <person name="Graziosi G."/>
            <person name="Henry R.J."/>
            <person name="Jayarama X."/>
            <person name="Ming R."/>
            <person name="Nagai C."/>
            <person name="Rounsley S."/>
            <person name="Sankoff D."/>
            <person name="Giuliano G."/>
            <person name="Albert V.A."/>
            <person name="Wincker P."/>
            <person name="Lashermes P."/>
        </authorList>
    </citation>
    <scope>NUCLEOTIDE SEQUENCE [LARGE SCALE GENOMIC DNA]</scope>
    <source>
        <strain evidence="4">cv. DH200-94</strain>
    </source>
</reference>
<accession>A0A068UKN9</accession>
<feature type="transmembrane region" description="Helical" evidence="2">
    <location>
        <begin position="144"/>
        <end position="165"/>
    </location>
</feature>
<evidence type="ECO:0000256" key="2">
    <source>
        <dbReference type="SAM" id="Phobius"/>
    </source>
</evidence>
<dbReference type="Gramene" id="CDP08779">
    <property type="protein sequence ID" value="CDP08779"/>
    <property type="gene ID" value="GSCOC_T00027874001"/>
</dbReference>
<keyword evidence="2" id="KW-0812">Transmembrane</keyword>
<proteinExistence type="predicted"/>
<dbReference type="Proteomes" id="UP000295252">
    <property type="component" value="Chromosome IV"/>
</dbReference>
<evidence type="ECO:0000313" key="3">
    <source>
        <dbReference type="EMBL" id="CDP08779.1"/>
    </source>
</evidence>
<dbReference type="InParanoid" id="A0A068UKN9"/>
<keyword evidence="2" id="KW-1133">Transmembrane helix</keyword>
<evidence type="ECO:0000313" key="4">
    <source>
        <dbReference type="Proteomes" id="UP000295252"/>
    </source>
</evidence>
<keyword evidence="2" id="KW-0472">Membrane</keyword>
<feature type="region of interest" description="Disordered" evidence="1">
    <location>
        <begin position="17"/>
        <end position="37"/>
    </location>
</feature>
<gene>
    <name evidence="3" type="ORF">GSCOC_T00027874001</name>
</gene>
<protein>
    <submittedName>
        <fullName evidence="3">Uncharacterized protein</fullName>
    </submittedName>
</protein>
<sequence>MCPCTLREDDGMTWNVRSATSHGHGRPGAKLPSTADQKIKDCKKKGQMASVMRTLANQQNTLSCREMGPANIDAKLWRLESRHLLNAKALGLTPSSLAVHGCLAMPRHLRSGLLPHPIHMLLSSLPTPQIRMLTIQPFRPSSSAFLSCVVVLSVTMYLTKSIVVVGRNSKQTNNFCNPFIIHYLFIKRLQDEKWHLLDTIYVHCMR</sequence>
<dbReference type="EMBL" id="HG739119">
    <property type="protein sequence ID" value="CDP08779.1"/>
    <property type="molecule type" value="Genomic_DNA"/>
</dbReference>